<keyword evidence="2" id="KW-1003">Cell membrane</keyword>
<dbReference type="KEGG" id="azc:AZC_2182"/>
<evidence type="ECO:0000256" key="3">
    <source>
        <dbReference type="ARBA" id="ARBA00022692"/>
    </source>
</evidence>
<dbReference type="RefSeq" id="WP_012170709.1">
    <property type="nucleotide sequence ID" value="NC_009937.1"/>
</dbReference>
<accession>A8I7Y0</accession>
<comment type="subcellular location">
    <subcellularLocation>
        <location evidence="1">Cell membrane</location>
        <topology evidence="1">Multi-pass membrane protein</topology>
    </subcellularLocation>
</comment>
<evidence type="ECO:0000313" key="8">
    <source>
        <dbReference type="Proteomes" id="UP000000270"/>
    </source>
</evidence>
<evidence type="ECO:0000256" key="2">
    <source>
        <dbReference type="ARBA" id="ARBA00022475"/>
    </source>
</evidence>
<feature type="transmembrane region" description="Helical" evidence="6">
    <location>
        <begin position="71"/>
        <end position="88"/>
    </location>
</feature>
<organism evidence="7 8">
    <name type="scientific">Azorhizobium caulinodans (strain ATCC 43989 / DSM 5975 / JCM 20966 / LMG 6465 / NBRC 14845 / NCIMB 13405 / ORS 571)</name>
    <dbReference type="NCBI Taxonomy" id="438753"/>
    <lineage>
        <taxon>Bacteria</taxon>
        <taxon>Pseudomonadati</taxon>
        <taxon>Pseudomonadota</taxon>
        <taxon>Alphaproteobacteria</taxon>
        <taxon>Hyphomicrobiales</taxon>
        <taxon>Xanthobacteraceae</taxon>
        <taxon>Azorhizobium</taxon>
    </lineage>
</organism>
<evidence type="ECO:0000256" key="6">
    <source>
        <dbReference type="SAM" id="Phobius"/>
    </source>
</evidence>
<evidence type="ECO:0000256" key="4">
    <source>
        <dbReference type="ARBA" id="ARBA00022989"/>
    </source>
</evidence>
<reference evidence="7 8" key="4">
    <citation type="journal article" date="2009" name="Appl. Environ. Microbiol.">
        <title>Comparative genome-wide transcriptional profiling of Azorhizobium caulinodans ORS571 grown under free-living and symbiotic conditions.</title>
        <authorList>
            <person name="Tsukada S."/>
            <person name="Aono T."/>
            <person name="Akiba N."/>
            <person name="Lee KB."/>
            <person name="Liu CT."/>
            <person name="Toyazaki H."/>
            <person name="Oyaizu H."/>
        </authorList>
    </citation>
    <scope>NUCLEOTIDE SEQUENCE [LARGE SCALE GENOMIC DNA]</scope>
    <source>
        <strain evidence="8">ATCC 43989 / DSM 5975 / JCM 20966 / LMG 6465 / NBRC 14845 / NCIMB 13405 / ORS 571</strain>
    </source>
</reference>
<dbReference type="eggNOG" id="COG1380">
    <property type="taxonomic scope" value="Bacteria"/>
</dbReference>
<evidence type="ECO:0000256" key="5">
    <source>
        <dbReference type="ARBA" id="ARBA00023136"/>
    </source>
</evidence>
<proteinExistence type="predicted"/>
<sequence>MPRSLSTRLSMLHRTRPVQIAVLGAFWFFGDTAARAMGLPIPGGVIGMLALLTLLGTGLMKVTSVGGGAKVLLAEMLLFFVPSVLAVLDHREFIGAVGLKIAAVIFVGTVMVMVVTALTVDLCYRWQARHA</sequence>
<dbReference type="GO" id="GO:0005886">
    <property type="term" value="C:plasma membrane"/>
    <property type="evidence" value="ECO:0007669"/>
    <property type="project" value="UniProtKB-SubCell"/>
</dbReference>
<reference evidence="7 8" key="6">
    <citation type="journal article" date="2011" name="Appl. Environ. Microbiol.">
        <title>Involvement of the azorhizobial chromosome partition gene (parA) in the onset of bacteroid differentiation during Sesbania rostrata stem nodule development.</title>
        <authorList>
            <person name="Liu CT."/>
            <person name="Lee KB."/>
            <person name="Wang YS."/>
            <person name="Peng MH."/>
            <person name="Lee KT."/>
            <person name="Suzuki S."/>
            <person name="Suzuki T."/>
            <person name="Oyaizu H."/>
        </authorList>
    </citation>
    <scope>NUCLEOTIDE SEQUENCE [LARGE SCALE GENOMIC DNA]</scope>
    <source>
        <strain evidence="8">ATCC 43989 / DSM 5975 / JCM 20966 / LMG 6465 / NBRC 14845 / NCIMB 13405 / ORS 571</strain>
    </source>
</reference>
<keyword evidence="7" id="KW-0378">Hydrolase</keyword>
<protein>
    <submittedName>
        <fullName evidence="7">Putative effector of murein hydrolase</fullName>
    </submittedName>
</protein>
<dbReference type="GO" id="GO:0016787">
    <property type="term" value="F:hydrolase activity"/>
    <property type="evidence" value="ECO:0007669"/>
    <property type="project" value="UniProtKB-KW"/>
</dbReference>
<dbReference type="AlphaFoldDB" id="A8I7Y0"/>
<keyword evidence="4 6" id="KW-1133">Transmembrane helix</keyword>
<reference evidence="8" key="2">
    <citation type="submission" date="2007-04" db="EMBL/GenBank/DDBJ databases">
        <title>Complete genome sequence of the nitrogen-fixing bacterium Azorhizobium caulinodans ORS571.</title>
        <authorList>
            <person name="Lee K.B."/>
            <person name="Backer P.D."/>
            <person name="Aono T."/>
            <person name="Liu C.T."/>
            <person name="Suzuki S."/>
            <person name="Suzuki T."/>
            <person name="Kaneko T."/>
            <person name="Yamada M."/>
            <person name="Tabata S."/>
            <person name="Kupfer D.M."/>
            <person name="Najar F.Z."/>
            <person name="Wiley G.B."/>
            <person name="Roe B."/>
            <person name="Binnewies T."/>
            <person name="Ussery D."/>
            <person name="Vereecke D."/>
            <person name="Gevers D."/>
            <person name="Holsters M."/>
            <person name="Oyaizu H."/>
        </authorList>
    </citation>
    <scope>NUCLEOTIDE SEQUENCE [LARGE SCALE GENOMIC DNA]</scope>
    <source>
        <strain evidence="8">ATCC 43989 / DSM 5975 / JCM 20966 / LMG 6465 / NBRC 14845 / NCIMB 13405 / ORS 571</strain>
    </source>
</reference>
<keyword evidence="5 6" id="KW-0472">Membrane</keyword>
<feature type="transmembrane region" description="Helical" evidence="6">
    <location>
        <begin position="46"/>
        <end position="64"/>
    </location>
</feature>
<dbReference type="Pfam" id="PF03788">
    <property type="entry name" value="LrgA"/>
    <property type="match status" value="1"/>
</dbReference>
<dbReference type="STRING" id="438753.AZC_2182"/>
<dbReference type="HOGENOM" id="CLU_113736_3_1_5"/>
<keyword evidence="8" id="KW-1185">Reference proteome</keyword>
<reference evidence="7 8" key="5">
    <citation type="journal article" date="2010" name="Appl. Environ. Microbiol.">
        <title>phrR-like gene praR of Azorhizobium caulinodans ORS571 is essential for symbiosis with Sesbania rostrata and is involved in expression of reb genes.</title>
        <authorList>
            <person name="Akiba N."/>
            <person name="Aono T."/>
            <person name="Toyazaki H."/>
            <person name="Sato S."/>
            <person name="Oyaizu H."/>
        </authorList>
    </citation>
    <scope>NUCLEOTIDE SEQUENCE [LARGE SCALE GENOMIC DNA]</scope>
    <source>
        <strain evidence="8">ATCC 43989 / DSM 5975 / JCM 20966 / LMG 6465 / NBRC 14845 / NCIMB 13405 / ORS 571</strain>
    </source>
</reference>
<keyword evidence="3 6" id="KW-0812">Transmembrane</keyword>
<dbReference type="PANTHER" id="PTHR33931">
    <property type="entry name" value="HOLIN-LIKE PROTEIN CIDA-RELATED"/>
    <property type="match status" value="1"/>
</dbReference>
<name>A8I7Y0_AZOC5</name>
<feature type="transmembrane region" description="Helical" evidence="6">
    <location>
        <begin position="94"/>
        <end position="120"/>
    </location>
</feature>
<gene>
    <name evidence="7" type="primary">lrgA</name>
    <name evidence="7" type="ordered locus">AZC_2182</name>
</gene>
<dbReference type="Proteomes" id="UP000000270">
    <property type="component" value="Chromosome"/>
</dbReference>
<evidence type="ECO:0000256" key="1">
    <source>
        <dbReference type="ARBA" id="ARBA00004651"/>
    </source>
</evidence>
<dbReference type="PANTHER" id="PTHR33931:SF2">
    <property type="entry name" value="HOLIN-LIKE PROTEIN CIDA"/>
    <property type="match status" value="1"/>
</dbReference>
<reference evidence="7 8" key="3">
    <citation type="journal article" date="2008" name="BMC Genomics">
        <title>The genome of the versatile nitrogen fixer Azorhizobium caulinodans ORS571.</title>
        <authorList>
            <person name="Lee KB."/>
            <person name="Backer P.D."/>
            <person name="Aono T."/>
            <person name="Liu CT."/>
            <person name="Suzuki S."/>
            <person name="Suzuki T."/>
            <person name="Kaneko T."/>
            <person name="Yamada M."/>
            <person name="Tabata S."/>
            <person name="Kupfer D.M."/>
            <person name="Najar F.Z."/>
            <person name="Wiley G.B."/>
            <person name="Roe B."/>
            <person name="Binnewies T.T."/>
            <person name="Ussery D.W."/>
            <person name="D'Haeze W."/>
            <person name="Herder J.D."/>
            <person name="Gevers D."/>
            <person name="Vereecke D."/>
            <person name="Holsters M."/>
            <person name="Oyaizu H."/>
        </authorList>
    </citation>
    <scope>NUCLEOTIDE SEQUENCE [LARGE SCALE GENOMIC DNA]</scope>
    <source>
        <strain evidence="8">ATCC 43989 / DSM 5975 / JCM 20966 / LMG 6465 / NBRC 14845 / NCIMB 13405 / ORS 571</strain>
    </source>
</reference>
<reference evidence="7 8" key="1">
    <citation type="journal article" date="2007" name="Appl. Environ. Microbiol.">
        <title>Rhizobial factors required for stem nodule maturation and maintenance in Sesbania rostrata-Azorhizobium caulinodans ORS571 symbiosis.</title>
        <authorList>
            <person name="Suzuki S."/>
            <person name="Aono T."/>
            <person name="Lee KB."/>
            <person name="Suzuki T."/>
            <person name="Liu CT."/>
            <person name="Miwa H."/>
            <person name="Wakao S."/>
            <person name="Iki T."/>
            <person name="Oyaizu H."/>
        </authorList>
    </citation>
    <scope>NUCLEOTIDE SEQUENCE [LARGE SCALE GENOMIC DNA]</scope>
    <source>
        <strain evidence="8">ATCC 43989 / DSM 5975 / JCM 20966 / LMG 6465 / NBRC 14845 / NCIMB 13405 / ORS 571</strain>
    </source>
</reference>
<dbReference type="EMBL" id="AP009384">
    <property type="protein sequence ID" value="BAF88180.1"/>
    <property type="molecule type" value="Genomic_DNA"/>
</dbReference>
<evidence type="ECO:0000313" key="7">
    <source>
        <dbReference type="EMBL" id="BAF88180.1"/>
    </source>
</evidence>
<dbReference type="InterPro" id="IPR005538">
    <property type="entry name" value="LrgA/CidA"/>
</dbReference>